<reference evidence="1 2" key="1">
    <citation type="submission" date="2017-01" db="EMBL/GenBank/DDBJ databases">
        <title>Novel large sulfur bacteria in the metagenomes of groundwater-fed chemosynthetic microbial mats in the Lake Huron basin.</title>
        <authorList>
            <person name="Sharrar A.M."/>
            <person name="Flood B.E."/>
            <person name="Bailey J.V."/>
            <person name="Jones D.S."/>
            <person name="Biddanda B."/>
            <person name="Ruberg S.A."/>
            <person name="Marcus D.N."/>
            <person name="Dick G.J."/>
        </authorList>
    </citation>
    <scope>NUCLEOTIDE SEQUENCE [LARGE SCALE GENOMIC DNA]</scope>
    <source>
        <strain evidence="1">A8</strain>
    </source>
</reference>
<dbReference type="Gene3D" id="3.30.980.20">
    <property type="entry name" value="Putative mannosyl-3-phosphoglycerate phosphatase, domain 2"/>
    <property type="match status" value="1"/>
</dbReference>
<name>A0A1Y1QL56_9GAMM</name>
<dbReference type="Gene3D" id="3.40.50.1000">
    <property type="entry name" value="HAD superfamily/HAD-like"/>
    <property type="match status" value="1"/>
</dbReference>
<proteinExistence type="predicted"/>
<dbReference type="STRING" id="1123401.GCA_000621325_00536"/>
<dbReference type="PIRSF" id="PIRSF030802">
    <property type="entry name" value="UCP030802"/>
    <property type="match status" value="1"/>
</dbReference>
<protein>
    <recommendedName>
        <fullName evidence="3">Sucrose phosphatase-like domain-containing protein</fullName>
    </recommendedName>
</protein>
<dbReference type="InterPro" id="IPR023214">
    <property type="entry name" value="HAD_sf"/>
</dbReference>
<comment type="caution">
    <text evidence="1">The sequence shown here is derived from an EMBL/GenBank/DDBJ whole genome shotgun (WGS) entry which is preliminary data.</text>
</comment>
<dbReference type="EMBL" id="MTEJ01000187">
    <property type="protein sequence ID" value="OQX08073.1"/>
    <property type="molecule type" value="Genomic_DNA"/>
</dbReference>
<dbReference type="Proteomes" id="UP000192491">
    <property type="component" value="Unassembled WGS sequence"/>
</dbReference>
<gene>
    <name evidence="1" type="ORF">BWK73_26425</name>
</gene>
<organism evidence="1 2">
    <name type="scientific">Thiothrix lacustris</name>
    <dbReference type="NCBI Taxonomy" id="525917"/>
    <lineage>
        <taxon>Bacteria</taxon>
        <taxon>Pseudomonadati</taxon>
        <taxon>Pseudomonadota</taxon>
        <taxon>Gammaproteobacteria</taxon>
        <taxon>Thiotrichales</taxon>
        <taxon>Thiotrichaceae</taxon>
        <taxon>Thiothrix</taxon>
    </lineage>
</organism>
<sequence>MSGVLPVKPLLLTDLDDTLFQTARKMPADADKIPAAQGKTSDSGSFMHPWQHDFIHWALGCMTVIPVTARGIASFKRVHLPFQHGAVCVHGAAILTPDGHVDAAWHSHIQPQLAAYQERLPEMLATALQIGETLGLSLRGWLESVEDSAAYLVVKSNTASTADLQQLLHTLRKTLNLQGFYTHMNGNNLALLPDFVNKRAAAAEILRRYTAEHGRTPVFGMGDSVSDLGFMRLCDFAAFPPNTQICRQLP</sequence>
<accession>A0A1Y1QL56</accession>
<dbReference type="SUPFAM" id="SSF56784">
    <property type="entry name" value="HAD-like"/>
    <property type="match status" value="1"/>
</dbReference>
<dbReference type="InterPro" id="IPR024197">
    <property type="entry name" value="TPP-like"/>
</dbReference>
<evidence type="ECO:0008006" key="3">
    <source>
        <dbReference type="Google" id="ProtNLM"/>
    </source>
</evidence>
<evidence type="ECO:0000313" key="2">
    <source>
        <dbReference type="Proteomes" id="UP000192491"/>
    </source>
</evidence>
<evidence type="ECO:0000313" key="1">
    <source>
        <dbReference type="EMBL" id="OQX08073.1"/>
    </source>
</evidence>
<dbReference type="AlphaFoldDB" id="A0A1Y1QL56"/>
<dbReference type="InterPro" id="IPR036412">
    <property type="entry name" value="HAD-like_sf"/>
</dbReference>